<dbReference type="Gene3D" id="3.30.230.10">
    <property type="match status" value="1"/>
</dbReference>
<evidence type="ECO:0000256" key="11">
    <source>
        <dbReference type="ARBA" id="ARBA00022833"/>
    </source>
</evidence>
<dbReference type="FunFam" id="3.30.70.890:FF:000001">
    <property type="entry name" value="Galactokinase"/>
    <property type="match status" value="1"/>
</dbReference>
<reference evidence="23 24" key="1">
    <citation type="submission" date="2016-08" db="EMBL/GenBank/DDBJ databases">
        <title>A Parts List for Fungal Cellulosomes Revealed by Comparative Genomics.</title>
        <authorList>
            <consortium name="DOE Joint Genome Institute"/>
            <person name="Haitjema C.H."/>
            <person name="Gilmore S.P."/>
            <person name="Henske J.K."/>
            <person name="Solomon K.V."/>
            <person name="De Groot R."/>
            <person name="Kuo A."/>
            <person name="Mondo S.J."/>
            <person name="Salamov A.A."/>
            <person name="Labutti K."/>
            <person name="Zhao Z."/>
            <person name="Chiniquy J."/>
            <person name="Barry K."/>
            <person name="Brewer H.M."/>
            <person name="Purvine S.O."/>
            <person name="Wright A.T."/>
            <person name="Boxma B."/>
            <person name="Van Alen T."/>
            <person name="Hackstein J.H."/>
            <person name="Baker S.E."/>
            <person name="Grigoriev I.V."/>
            <person name="O'Malley M.A."/>
        </authorList>
    </citation>
    <scope>NUCLEOTIDE SEQUENCE [LARGE SCALE GENOMIC DNA]</scope>
    <source>
        <strain evidence="23 24">S4</strain>
    </source>
</reference>
<evidence type="ECO:0000313" key="23">
    <source>
        <dbReference type="EMBL" id="ORX87887.1"/>
    </source>
</evidence>
<evidence type="ECO:0000256" key="5">
    <source>
        <dbReference type="ARBA" id="ARBA00022490"/>
    </source>
</evidence>
<keyword evidence="6 17" id="KW-0808">Transferase</keyword>
<dbReference type="NCBIfam" id="NF008724">
    <property type="entry name" value="PRK11720.1"/>
    <property type="match status" value="1"/>
</dbReference>
<evidence type="ECO:0000259" key="19">
    <source>
        <dbReference type="Pfam" id="PF01087"/>
    </source>
</evidence>
<dbReference type="NCBIfam" id="TIGR00131">
    <property type="entry name" value="gal_kin"/>
    <property type="match status" value="1"/>
</dbReference>
<evidence type="ECO:0000256" key="12">
    <source>
        <dbReference type="ARBA" id="ARBA00022840"/>
    </source>
</evidence>
<dbReference type="SUPFAM" id="SSF55060">
    <property type="entry name" value="GHMP Kinase, C-terminal domain"/>
    <property type="match status" value="1"/>
</dbReference>
<accession>A0A1Y1XQ67</accession>
<feature type="domain" description="Galactose-1-phosphate uridyl transferase N-terminal" evidence="19">
    <location>
        <begin position="395"/>
        <end position="572"/>
    </location>
</feature>
<dbReference type="NCBIfam" id="TIGR00209">
    <property type="entry name" value="galT_1"/>
    <property type="match status" value="1"/>
</dbReference>
<dbReference type="FunFam" id="3.30.428.10:FF:000001">
    <property type="entry name" value="Galactose-1-phosphate uridylyltransferase"/>
    <property type="match status" value="1"/>
</dbReference>
<dbReference type="PROSITE" id="PS00627">
    <property type="entry name" value="GHMP_KINASES_ATP"/>
    <property type="match status" value="1"/>
</dbReference>
<dbReference type="InterPro" id="IPR000705">
    <property type="entry name" value="Galactokinase"/>
</dbReference>
<feature type="domain" description="GHMP kinase N-terminal" evidence="18">
    <location>
        <begin position="94"/>
        <end position="182"/>
    </location>
</feature>
<dbReference type="GO" id="GO:0005524">
    <property type="term" value="F:ATP binding"/>
    <property type="evidence" value="ECO:0007669"/>
    <property type="project" value="UniProtKB-KW"/>
</dbReference>
<organism evidence="23 24">
    <name type="scientific">Anaeromyces robustus</name>
    <dbReference type="NCBI Taxonomy" id="1754192"/>
    <lineage>
        <taxon>Eukaryota</taxon>
        <taxon>Fungi</taxon>
        <taxon>Fungi incertae sedis</taxon>
        <taxon>Chytridiomycota</taxon>
        <taxon>Chytridiomycota incertae sedis</taxon>
        <taxon>Neocallimastigomycetes</taxon>
        <taxon>Neocallimastigales</taxon>
        <taxon>Neocallimastigaceae</taxon>
        <taxon>Anaeromyces</taxon>
    </lineage>
</organism>
<evidence type="ECO:0000256" key="8">
    <source>
        <dbReference type="ARBA" id="ARBA00022723"/>
    </source>
</evidence>
<evidence type="ECO:0000256" key="17">
    <source>
        <dbReference type="RuleBase" id="RU000506"/>
    </source>
</evidence>
<evidence type="ECO:0000256" key="6">
    <source>
        <dbReference type="ARBA" id="ARBA00022679"/>
    </source>
</evidence>
<dbReference type="PANTHER" id="PTHR11943">
    <property type="entry name" value="GALACTOSE-1-PHOSPHATE URIDYLYLTRANSFERASE"/>
    <property type="match status" value="1"/>
</dbReference>
<protein>
    <recommendedName>
        <fullName evidence="17">Galactose-1-phosphate uridylyltransferase</fullName>
        <ecNumber evidence="17">2.7.7.12</ecNumber>
    </recommendedName>
</protein>
<dbReference type="InterPro" id="IPR014721">
    <property type="entry name" value="Ribsml_uS5_D2-typ_fold_subgr"/>
</dbReference>
<dbReference type="Pfam" id="PF10509">
    <property type="entry name" value="GalKase_gal_bdg"/>
    <property type="match status" value="1"/>
</dbReference>
<dbReference type="GO" id="GO:0008270">
    <property type="term" value="F:zinc ion binding"/>
    <property type="evidence" value="ECO:0007669"/>
    <property type="project" value="InterPro"/>
</dbReference>
<dbReference type="GO" id="GO:0008108">
    <property type="term" value="F:UDP-glucose:hexose-1-phosphate uridylyltransferase activity"/>
    <property type="evidence" value="ECO:0007669"/>
    <property type="project" value="UniProtKB-EC"/>
</dbReference>
<keyword evidence="24" id="KW-1185">Reference proteome</keyword>
<dbReference type="InterPro" id="IPR020568">
    <property type="entry name" value="Ribosomal_Su5_D2-typ_SF"/>
</dbReference>
<dbReference type="Pfam" id="PF08544">
    <property type="entry name" value="GHMP_kinases_C"/>
    <property type="match status" value="1"/>
</dbReference>
<dbReference type="UniPathway" id="UPA00214"/>
<comment type="catalytic activity">
    <reaction evidence="1 17">
        <text>alpha-D-galactose 1-phosphate + UDP-alpha-D-glucose = alpha-D-glucose 1-phosphate + UDP-alpha-D-galactose</text>
        <dbReference type="Rhea" id="RHEA:13989"/>
        <dbReference type="ChEBI" id="CHEBI:58336"/>
        <dbReference type="ChEBI" id="CHEBI:58601"/>
        <dbReference type="ChEBI" id="CHEBI:58885"/>
        <dbReference type="ChEBI" id="CHEBI:66914"/>
        <dbReference type="EC" id="2.7.7.12"/>
    </reaction>
</comment>
<dbReference type="PRINTS" id="PR00473">
    <property type="entry name" value="GALCTOKINASE"/>
</dbReference>
<proteinExistence type="inferred from homology"/>
<dbReference type="CDD" id="cd00608">
    <property type="entry name" value="GalT"/>
    <property type="match status" value="1"/>
</dbReference>
<dbReference type="InterPro" id="IPR001937">
    <property type="entry name" value="GalP_UDPtransf1"/>
</dbReference>
<evidence type="ECO:0000259" key="20">
    <source>
        <dbReference type="Pfam" id="PF02744"/>
    </source>
</evidence>
<dbReference type="Gene3D" id="3.30.70.890">
    <property type="entry name" value="GHMP kinase, C-terminal domain"/>
    <property type="match status" value="1"/>
</dbReference>
<feature type="domain" description="GHMP kinase C-terminal" evidence="21">
    <location>
        <begin position="287"/>
        <end position="366"/>
    </location>
</feature>
<comment type="caution">
    <text evidence="23">The sequence shown here is derived from an EMBL/GenBank/DDBJ whole genome shotgun (WGS) entry which is preliminary data.</text>
</comment>
<dbReference type="AlphaFoldDB" id="A0A1Y1XQ67"/>
<keyword evidence="11" id="KW-0862">Zinc</keyword>
<keyword evidence="12" id="KW-0067">ATP-binding</keyword>
<name>A0A1Y1XQ67_9FUNG</name>
<dbReference type="InterPro" id="IPR005849">
    <property type="entry name" value="GalP_Utransf_N"/>
</dbReference>
<dbReference type="PANTHER" id="PTHR11943:SF1">
    <property type="entry name" value="GALACTOSE-1-PHOSPHATE URIDYLYLTRANSFERASE"/>
    <property type="match status" value="1"/>
</dbReference>
<dbReference type="GO" id="GO:0033499">
    <property type="term" value="P:galactose catabolic process via UDP-galactose, Leloir pathway"/>
    <property type="evidence" value="ECO:0007669"/>
    <property type="project" value="TreeGrafter"/>
</dbReference>
<evidence type="ECO:0000256" key="16">
    <source>
        <dbReference type="ARBA" id="ARBA00049538"/>
    </source>
</evidence>
<evidence type="ECO:0000313" key="24">
    <source>
        <dbReference type="Proteomes" id="UP000193944"/>
    </source>
</evidence>
<dbReference type="FunFam" id="3.30.428.10:FF:000002">
    <property type="entry name" value="Galactose-1-phosphate uridylyltransferase"/>
    <property type="match status" value="1"/>
</dbReference>
<dbReference type="InterPro" id="IPR036554">
    <property type="entry name" value="GHMP_kinase_C_sf"/>
</dbReference>
<dbReference type="InterPro" id="IPR013750">
    <property type="entry name" value="GHMP_kinase_C_dom"/>
</dbReference>
<keyword evidence="13" id="KW-0460">Magnesium</keyword>
<evidence type="ECO:0000256" key="9">
    <source>
        <dbReference type="ARBA" id="ARBA00022741"/>
    </source>
</evidence>
<evidence type="ECO:0000259" key="22">
    <source>
        <dbReference type="Pfam" id="PF10509"/>
    </source>
</evidence>
<dbReference type="Pfam" id="PF00288">
    <property type="entry name" value="GHMP_kinases_N"/>
    <property type="match status" value="1"/>
</dbReference>
<dbReference type="InterPro" id="IPR006204">
    <property type="entry name" value="GHMP_kinase_N_dom"/>
</dbReference>
<evidence type="ECO:0000259" key="18">
    <source>
        <dbReference type="Pfam" id="PF00288"/>
    </source>
</evidence>
<sequence>MTNKLVDFTVQTFKKQFGEDPDSVYMSPGRINIIGEHVDYNNGFVLPAAIDKYICFAIKATDSELSEFYAADYNEKFTVNVNDDLKPGSTRWANYMLGVIHEIKKLGKKIGSFKVALSSDVPIGAGLSSSAALECGFAYALDSIYKLGIDRKTITIIGQSSEHNFAGVKCGIMDQFASVFGKKDKVIKLDCNTLDYTYYDAKLDDHCLVLFDSCVKHTHLTSGYNDRRNEVDRGISIIKANYSEVKDYRDVTHDMLEKLKGELGEVIYKRCRYVIEEIKRVEEAALALQNQDFKKLGELLNETHKGLSQDYEVSCSELDFLVEEVLKEKGVSGARMMGGGFGGCTINLIKKEDADNVIASIQKKYKDAFNIDMKVYQVNISEGTHKYEGKQKVTFSITEHPHRRYNPLLDQWILVSPQRAKRPWKGQQEKVNEEKRPQHDKSCYLCSGNTRVNGDKNPNYKGPFVFKNDFPSLLNEDISFQPNDQDDDELFRINPERGINRVICFSDDHSLTLPEMKVEDIVKVITVWQEEYKSLGLMDYINHVQIFENKGSVMGCSNPHPHCQIWAQSSIPTQAEITQKNLKKYYDKNGHTLLEDYLKKELNKSERIVLENESFVVLVPFWATWPYETMIISKRNIKNILEFTEEEKKLYAAILKELTTKYDNLFETSFPYSAGIHQSPTDGKNHPEWHFHMHFYPPLLRSATVKKFMVGYEMLAEAQRDITPEQSAEVLRKLSSVHYKTRND</sequence>
<evidence type="ECO:0000256" key="2">
    <source>
        <dbReference type="ARBA" id="ARBA00001947"/>
    </source>
</evidence>
<keyword evidence="9" id="KW-0547">Nucleotide-binding</keyword>
<evidence type="ECO:0000256" key="13">
    <source>
        <dbReference type="ARBA" id="ARBA00022842"/>
    </source>
</evidence>
<comment type="cofactor">
    <cofactor evidence="2">
        <name>Zn(2+)</name>
        <dbReference type="ChEBI" id="CHEBI:29105"/>
    </cofactor>
</comment>
<dbReference type="InterPro" id="IPR019779">
    <property type="entry name" value="GalP_UDPtransf1_His-AS"/>
</dbReference>
<gene>
    <name evidence="23" type="ORF">BCR32DRAFT_102012</name>
</gene>
<comment type="similarity">
    <text evidence="4 17">Belongs to the galactose-1-phosphate uridylyltransferase type 1 family.</text>
</comment>
<evidence type="ECO:0000256" key="3">
    <source>
        <dbReference type="ARBA" id="ARBA00004947"/>
    </source>
</evidence>
<evidence type="ECO:0000256" key="14">
    <source>
        <dbReference type="ARBA" id="ARBA00023144"/>
    </source>
</evidence>
<dbReference type="PROSITE" id="PS00117">
    <property type="entry name" value="GAL_P_UDP_TRANSF_I"/>
    <property type="match status" value="1"/>
</dbReference>
<keyword evidence="7 17" id="KW-0548">Nucleotidyltransferase</keyword>
<feature type="domain" description="Galactokinase N-terminal" evidence="22">
    <location>
        <begin position="11"/>
        <end position="59"/>
    </location>
</feature>
<feature type="domain" description="Galactose-1-phosphate uridyl transferase C-terminal" evidence="20">
    <location>
        <begin position="580"/>
        <end position="742"/>
    </location>
</feature>
<dbReference type="Pfam" id="PF01087">
    <property type="entry name" value="GalP_UDP_transf"/>
    <property type="match status" value="1"/>
</dbReference>
<dbReference type="InterPro" id="IPR019539">
    <property type="entry name" value="GalKase_N"/>
</dbReference>
<dbReference type="STRING" id="1754192.A0A1Y1XQ67"/>
<dbReference type="GO" id="GO:0004335">
    <property type="term" value="F:galactokinase activity"/>
    <property type="evidence" value="ECO:0007669"/>
    <property type="project" value="UniProtKB-EC"/>
</dbReference>
<keyword evidence="5" id="KW-0963">Cytoplasm</keyword>
<dbReference type="InterPro" id="IPR036265">
    <property type="entry name" value="HIT-like_sf"/>
</dbReference>
<keyword evidence="15 17" id="KW-0119">Carbohydrate metabolism</keyword>
<dbReference type="InterPro" id="IPR019741">
    <property type="entry name" value="Galactokinase_CS"/>
</dbReference>
<evidence type="ECO:0000256" key="4">
    <source>
        <dbReference type="ARBA" id="ARBA00010951"/>
    </source>
</evidence>
<dbReference type="InterPro" id="IPR005850">
    <property type="entry name" value="GalP_Utransf_C"/>
</dbReference>
<dbReference type="InterPro" id="IPR006203">
    <property type="entry name" value="GHMP_knse_ATP-bd_CS"/>
</dbReference>
<dbReference type="EMBL" id="MCFG01000004">
    <property type="protein sequence ID" value="ORX87887.1"/>
    <property type="molecule type" value="Genomic_DNA"/>
</dbReference>
<evidence type="ECO:0000259" key="21">
    <source>
        <dbReference type="Pfam" id="PF08544"/>
    </source>
</evidence>
<evidence type="ECO:0000256" key="10">
    <source>
        <dbReference type="ARBA" id="ARBA00022777"/>
    </source>
</evidence>
<dbReference type="PRINTS" id="PR00959">
    <property type="entry name" value="MEVGALKINASE"/>
</dbReference>
<dbReference type="SUPFAM" id="SSF54197">
    <property type="entry name" value="HIT-like"/>
    <property type="match status" value="2"/>
</dbReference>
<dbReference type="Gene3D" id="3.30.428.10">
    <property type="entry name" value="HIT-like"/>
    <property type="match status" value="2"/>
</dbReference>
<evidence type="ECO:0000256" key="7">
    <source>
        <dbReference type="ARBA" id="ARBA00022695"/>
    </source>
</evidence>
<dbReference type="PROSITE" id="PS00106">
    <property type="entry name" value="GALACTOKINASE"/>
    <property type="match status" value="1"/>
</dbReference>
<dbReference type="Proteomes" id="UP000193944">
    <property type="component" value="Unassembled WGS sequence"/>
</dbReference>
<evidence type="ECO:0000256" key="15">
    <source>
        <dbReference type="ARBA" id="ARBA00023277"/>
    </source>
</evidence>
<dbReference type="GO" id="GO:0005737">
    <property type="term" value="C:cytoplasm"/>
    <property type="evidence" value="ECO:0007669"/>
    <property type="project" value="TreeGrafter"/>
</dbReference>
<dbReference type="SUPFAM" id="SSF54211">
    <property type="entry name" value="Ribosomal protein S5 domain 2-like"/>
    <property type="match status" value="1"/>
</dbReference>
<dbReference type="OrthoDB" id="418412at2759"/>
<comment type="catalytic activity">
    <reaction evidence="16">
        <text>alpha-D-galactose + ATP = alpha-D-galactose 1-phosphate + ADP + H(+)</text>
        <dbReference type="Rhea" id="RHEA:13553"/>
        <dbReference type="ChEBI" id="CHEBI:15378"/>
        <dbReference type="ChEBI" id="CHEBI:28061"/>
        <dbReference type="ChEBI" id="CHEBI:30616"/>
        <dbReference type="ChEBI" id="CHEBI:58336"/>
        <dbReference type="ChEBI" id="CHEBI:456216"/>
        <dbReference type="EC" id="2.7.1.6"/>
    </reaction>
    <physiologicalReaction direction="left-to-right" evidence="16">
        <dbReference type="Rhea" id="RHEA:13554"/>
    </physiologicalReaction>
</comment>
<evidence type="ECO:0000256" key="1">
    <source>
        <dbReference type="ARBA" id="ARBA00001107"/>
    </source>
</evidence>
<reference evidence="23 24" key="2">
    <citation type="submission" date="2016-08" db="EMBL/GenBank/DDBJ databases">
        <title>Pervasive Adenine N6-methylation of Active Genes in Fungi.</title>
        <authorList>
            <consortium name="DOE Joint Genome Institute"/>
            <person name="Mondo S.J."/>
            <person name="Dannebaum R.O."/>
            <person name="Kuo R.C."/>
            <person name="Labutti K."/>
            <person name="Haridas S."/>
            <person name="Kuo A."/>
            <person name="Salamov A."/>
            <person name="Ahrendt S.R."/>
            <person name="Lipzen A."/>
            <person name="Sullivan W."/>
            <person name="Andreopoulos W.B."/>
            <person name="Clum A."/>
            <person name="Lindquist E."/>
            <person name="Daum C."/>
            <person name="Ramamoorthy G.K."/>
            <person name="Gryganskyi A."/>
            <person name="Culley D."/>
            <person name="Magnuson J.K."/>
            <person name="James T.Y."/>
            <person name="O'Malley M.A."/>
            <person name="Stajich J.E."/>
            <person name="Spatafora J.W."/>
            <person name="Visel A."/>
            <person name="Grigoriev I.V."/>
        </authorList>
    </citation>
    <scope>NUCLEOTIDE SEQUENCE [LARGE SCALE GENOMIC DNA]</scope>
    <source>
        <strain evidence="23 24">S4</strain>
    </source>
</reference>
<keyword evidence="14 17" id="KW-0299">Galactose metabolism</keyword>
<keyword evidence="10" id="KW-0418">Kinase</keyword>
<dbReference type="FunFam" id="3.30.230.10:FF:000017">
    <property type="entry name" value="Galactokinase"/>
    <property type="match status" value="1"/>
</dbReference>
<comment type="pathway">
    <text evidence="3 17">Carbohydrate metabolism; galactose metabolism.</text>
</comment>
<dbReference type="Pfam" id="PF02744">
    <property type="entry name" value="GalP_UDP_tr_C"/>
    <property type="match status" value="1"/>
</dbReference>
<keyword evidence="8 17" id="KW-0479">Metal-binding</keyword>
<dbReference type="EC" id="2.7.7.12" evidence="17"/>